<evidence type="ECO:0000256" key="2">
    <source>
        <dbReference type="ARBA" id="ARBA00022670"/>
    </source>
</evidence>
<dbReference type="Gene3D" id="3.30.2010.10">
    <property type="entry name" value="Metalloproteases ('zincins'), catalytic domain"/>
    <property type="match status" value="1"/>
</dbReference>
<dbReference type="Pfam" id="PF01435">
    <property type="entry name" value="Peptidase_M48"/>
    <property type="match status" value="1"/>
</dbReference>
<comment type="cofactor">
    <cofactor evidence="1">
        <name>Zn(2+)</name>
        <dbReference type="ChEBI" id="CHEBI:29105"/>
    </cofactor>
</comment>
<dbReference type="GO" id="GO:0051603">
    <property type="term" value="P:proteolysis involved in protein catabolic process"/>
    <property type="evidence" value="ECO:0007669"/>
    <property type="project" value="TreeGrafter"/>
</dbReference>
<dbReference type="CDD" id="cd07332">
    <property type="entry name" value="M48C_Oma1_like"/>
    <property type="match status" value="1"/>
</dbReference>
<evidence type="ECO:0000256" key="1">
    <source>
        <dbReference type="ARBA" id="ARBA00001947"/>
    </source>
</evidence>
<feature type="domain" description="Peptidase M48" evidence="8">
    <location>
        <begin position="95"/>
        <end position="272"/>
    </location>
</feature>
<dbReference type="InterPro" id="IPR001915">
    <property type="entry name" value="Peptidase_M48"/>
</dbReference>
<dbReference type="EMBL" id="UOFI01000098">
    <property type="protein sequence ID" value="VAW67435.1"/>
    <property type="molecule type" value="Genomic_DNA"/>
</dbReference>
<keyword evidence="7" id="KW-0812">Transmembrane</keyword>
<evidence type="ECO:0000256" key="4">
    <source>
        <dbReference type="ARBA" id="ARBA00022801"/>
    </source>
</evidence>
<dbReference type="GO" id="GO:0046872">
    <property type="term" value="F:metal ion binding"/>
    <property type="evidence" value="ECO:0007669"/>
    <property type="project" value="UniProtKB-KW"/>
</dbReference>
<sequence length="309" mass="34391">MELRWFPLEHRRPSNREQALKYHNPEIPEGINTTETHPLKEFGFLISVVIGGGILLTLVLAFAVDLAAGYIPFEFEAALSESVVKNIDKKPDEVDQYLQSLADKLALKMDLSEGMNIHVHYVNEDVVNAMATLGGHVMVYRGLLEKLPNENALVMLLGHEIGHVKLRHPVKALGKGVVLGLLMSVILGESSDSVANAISDTTMLTMLSFSRDQEESSDEEGIKTVNAYYGHVQGATGLFEILQKASEDSMVDMPQFLNSHPDTENRINYLNKQASTQHWKLKGPLRPIPDNILKKLKADKQQESEVVKD</sequence>
<name>A0A3B0XGJ0_9ZZZZ</name>
<dbReference type="PANTHER" id="PTHR22726:SF1">
    <property type="entry name" value="METALLOENDOPEPTIDASE OMA1, MITOCHONDRIAL"/>
    <property type="match status" value="1"/>
</dbReference>
<keyword evidence="2" id="KW-0645">Protease</keyword>
<dbReference type="InterPro" id="IPR051156">
    <property type="entry name" value="Mito/Outer_Membr_Metalloprot"/>
</dbReference>
<accession>A0A3B0XGJ0</accession>
<gene>
    <name evidence="9" type="ORF">MNBD_GAMMA09-2754</name>
</gene>
<keyword evidence="4" id="KW-0378">Hydrolase</keyword>
<dbReference type="AlphaFoldDB" id="A0A3B0XGJ0"/>
<evidence type="ECO:0000259" key="8">
    <source>
        <dbReference type="Pfam" id="PF01435"/>
    </source>
</evidence>
<keyword evidence="7" id="KW-0472">Membrane</keyword>
<evidence type="ECO:0000256" key="3">
    <source>
        <dbReference type="ARBA" id="ARBA00022723"/>
    </source>
</evidence>
<evidence type="ECO:0000256" key="6">
    <source>
        <dbReference type="ARBA" id="ARBA00023049"/>
    </source>
</evidence>
<dbReference type="GO" id="GO:0004222">
    <property type="term" value="F:metalloendopeptidase activity"/>
    <property type="evidence" value="ECO:0007669"/>
    <property type="project" value="InterPro"/>
</dbReference>
<evidence type="ECO:0000256" key="5">
    <source>
        <dbReference type="ARBA" id="ARBA00022833"/>
    </source>
</evidence>
<reference evidence="9" key="1">
    <citation type="submission" date="2018-06" db="EMBL/GenBank/DDBJ databases">
        <authorList>
            <person name="Zhirakovskaya E."/>
        </authorList>
    </citation>
    <scope>NUCLEOTIDE SEQUENCE</scope>
</reference>
<organism evidence="9">
    <name type="scientific">hydrothermal vent metagenome</name>
    <dbReference type="NCBI Taxonomy" id="652676"/>
    <lineage>
        <taxon>unclassified sequences</taxon>
        <taxon>metagenomes</taxon>
        <taxon>ecological metagenomes</taxon>
    </lineage>
</organism>
<feature type="transmembrane region" description="Helical" evidence="7">
    <location>
        <begin position="42"/>
        <end position="64"/>
    </location>
</feature>
<evidence type="ECO:0000313" key="9">
    <source>
        <dbReference type="EMBL" id="VAW67435.1"/>
    </source>
</evidence>
<keyword evidence="7" id="KW-1133">Transmembrane helix</keyword>
<keyword evidence="5" id="KW-0862">Zinc</keyword>
<keyword evidence="3" id="KW-0479">Metal-binding</keyword>
<evidence type="ECO:0000256" key="7">
    <source>
        <dbReference type="SAM" id="Phobius"/>
    </source>
</evidence>
<dbReference type="PANTHER" id="PTHR22726">
    <property type="entry name" value="METALLOENDOPEPTIDASE OMA1"/>
    <property type="match status" value="1"/>
</dbReference>
<dbReference type="GO" id="GO:0016020">
    <property type="term" value="C:membrane"/>
    <property type="evidence" value="ECO:0007669"/>
    <property type="project" value="TreeGrafter"/>
</dbReference>
<proteinExistence type="predicted"/>
<protein>
    <recommendedName>
        <fullName evidence="8">Peptidase M48 domain-containing protein</fullName>
    </recommendedName>
</protein>
<keyword evidence="6" id="KW-0482">Metalloprotease</keyword>